<dbReference type="GO" id="GO:0003700">
    <property type="term" value="F:DNA-binding transcription factor activity"/>
    <property type="evidence" value="ECO:0007669"/>
    <property type="project" value="InterPro"/>
</dbReference>
<dbReference type="SUPFAM" id="SSF46785">
    <property type="entry name" value="Winged helix' DNA-binding domain"/>
    <property type="match status" value="1"/>
</dbReference>
<protein>
    <submittedName>
        <fullName evidence="6">LysR family transcriptional regulator</fullName>
    </submittedName>
</protein>
<dbReference type="FunFam" id="1.10.10.10:FF:000001">
    <property type="entry name" value="LysR family transcriptional regulator"/>
    <property type="match status" value="1"/>
</dbReference>
<dbReference type="PANTHER" id="PTHR30126">
    <property type="entry name" value="HTH-TYPE TRANSCRIPTIONAL REGULATOR"/>
    <property type="match status" value="1"/>
</dbReference>
<dbReference type="CDD" id="cd05466">
    <property type="entry name" value="PBP2_LTTR_substrate"/>
    <property type="match status" value="1"/>
</dbReference>
<dbReference type="InterPro" id="IPR036388">
    <property type="entry name" value="WH-like_DNA-bd_sf"/>
</dbReference>
<keyword evidence="4" id="KW-0804">Transcription</keyword>
<comment type="similarity">
    <text evidence="1">Belongs to the LysR transcriptional regulatory family.</text>
</comment>
<dbReference type="Pfam" id="PF03466">
    <property type="entry name" value="LysR_substrate"/>
    <property type="match status" value="1"/>
</dbReference>
<dbReference type="RefSeq" id="WP_154571860.1">
    <property type="nucleotide sequence ID" value="NZ_VUNB01000002.1"/>
</dbReference>
<accession>A0A6A8M7V4</accession>
<dbReference type="EMBL" id="VUNB01000002">
    <property type="protein sequence ID" value="MST68379.1"/>
    <property type="molecule type" value="Genomic_DNA"/>
</dbReference>
<dbReference type="SUPFAM" id="SSF53850">
    <property type="entry name" value="Periplasmic binding protein-like II"/>
    <property type="match status" value="1"/>
</dbReference>
<feature type="domain" description="HTH lysR-type" evidence="5">
    <location>
        <begin position="1"/>
        <end position="58"/>
    </location>
</feature>
<evidence type="ECO:0000256" key="1">
    <source>
        <dbReference type="ARBA" id="ARBA00009437"/>
    </source>
</evidence>
<dbReference type="PANTHER" id="PTHR30126:SF40">
    <property type="entry name" value="HTH-TYPE TRANSCRIPTIONAL REGULATOR GLTR"/>
    <property type="match status" value="1"/>
</dbReference>
<dbReference type="PROSITE" id="PS50931">
    <property type="entry name" value="HTH_LYSR"/>
    <property type="match status" value="1"/>
</dbReference>
<dbReference type="Gene3D" id="1.10.10.10">
    <property type="entry name" value="Winged helix-like DNA-binding domain superfamily/Winged helix DNA-binding domain"/>
    <property type="match status" value="1"/>
</dbReference>
<comment type="caution">
    <text evidence="6">The sequence shown here is derived from an EMBL/GenBank/DDBJ whole genome shotgun (WGS) entry which is preliminary data.</text>
</comment>
<evidence type="ECO:0000313" key="6">
    <source>
        <dbReference type="EMBL" id="MST68379.1"/>
    </source>
</evidence>
<evidence type="ECO:0000256" key="3">
    <source>
        <dbReference type="ARBA" id="ARBA00023125"/>
    </source>
</evidence>
<dbReference type="Pfam" id="PF00126">
    <property type="entry name" value="HTH_1"/>
    <property type="match status" value="1"/>
</dbReference>
<keyword evidence="3" id="KW-0238">DNA-binding</keyword>
<dbReference type="GO" id="GO:0000976">
    <property type="term" value="F:transcription cis-regulatory region binding"/>
    <property type="evidence" value="ECO:0007669"/>
    <property type="project" value="TreeGrafter"/>
</dbReference>
<dbReference type="Gene3D" id="3.40.190.10">
    <property type="entry name" value="Periplasmic binding protein-like II"/>
    <property type="match status" value="2"/>
</dbReference>
<dbReference type="InterPro" id="IPR000847">
    <property type="entry name" value="LysR_HTH_N"/>
</dbReference>
<dbReference type="InterPro" id="IPR005119">
    <property type="entry name" value="LysR_subst-bd"/>
</dbReference>
<organism evidence="6">
    <name type="scientific">Baileyella intestinalis</name>
    <dbReference type="NCBI Taxonomy" id="2606709"/>
    <lineage>
        <taxon>Bacteria</taxon>
        <taxon>Bacillati</taxon>
        <taxon>Bacillota</taxon>
        <taxon>Clostridia</taxon>
        <taxon>Peptostreptococcales</taxon>
        <taxon>Anaerovoracaceae</taxon>
        <taxon>Baileyella</taxon>
    </lineage>
</organism>
<evidence type="ECO:0000256" key="4">
    <source>
        <dbReference type="ARBA" id="ARBA00023163"/>
    </source>
</evidence>
<name>A0A6A8M7V4_9FIRM</name>
<dbReference type="AlphaFoldDB" id="A0A6A8M7V4"/>
<sequence>MDNRKIQVFLATIRLGSFNKAAEELHMTQSAVTQSMNHFEDELGFRVLNRTHNGIKLTPAGERILPYIKDADRALARIAIEAREIAGGNSLPIRIGAYNSIATSWIPAAVMGFKEKNPQVEFMVKVGTHNLLKDLVENQADLIMCDSDLVSGLDPKKYAWYPMMEDEYFAVVPKGLFPENTDEVSQERLMEETFIVAPFDTIHNHLEVKPKKVMSVASDDDASIASIVSHGMGVTMEPALCIKNLPENTRVMTVRPREIRILGIMIPRNAPVIVKEFAAFIREMNDQGRFSGQSGK</sequence>
<keyword evidence="2" id="KW-0805">Transcription regulation</keyword>
<gene>
    <name evidence="6" type="ORF">FYJ66_02075</name>
</gene>
<evidence type="ECO:0000259" key="5">
    <source>
        <dbReference type="PROSITE" id="PS50931"/>
    </source>
</evidence>
<proteinExistence type="inferred from homology"/>
<reference evidence="6" key="1">
    <citation type="submission" date="2019-09" db="EMBL/GenBank/DDBJ databases">
        <title>In-depth cultivation of the pig gut microbiome towards novel bacterial diversity and tailored functional studies.</title>
        <authorList>
            <person name="Wylensek D."/>
            <person name="Hitch T.C.A."/>
            <person name="Clavel T."/>
        </authorList>
    </citation>
    <scope>NUCLEOTIDE SEQUENCE</scope>
    <source>
        <strain evidence="6">RF-744-FAT-WT-3</strain>
    </source>
</reference>
<evidence type="ECO:0000256" key="2">
    <source>
        <dbReference type="ARBA" id="ARBA00023015"/>
    </source>
</evidence>
<dbReference type="InterPro" id="IPR036390">
    <property type="entry name" value="WH_DNA-bd_sf"/>
</dbReference>